<feature type="compositionally biased region" description="Acidic residues" evidence="1">
    <location>
        <begin position="188"/>
        <end position="197"/>
    </location>
</feature>
<keyword evidence="3" id="KW-0378">Hydrolase</keyword>
<feature type="transmembrane region" description="Helical" evidence="2">
    <location>
        <begin position="140"/>
        <end position="162"/>
    </location>
</feature>
<proteinExistence type="predicted"/>
<dbReference type="InterPro" id="IPR007404">
    <property type="entry name" value="YdjM-like"/>
</dbReference>
<protein>
    <submittedName>
        <fullName evidence="3">LexA-binding, inner membrane-associated putative hydrolase</fullName>
    </submittedName>
</protein>
<keyword evidence="2" id="KW-1133">Transmembrane helix</keyword>
<dbReference type="AlphaFoldDB" id="A0A1I4ITA2"/>
<evidence type="ECO:0000313" key="4">
    <source>
        <dbReference type="Proteomes" id="UP000199607"/>
    </source>
</evidence>
<dbReference type="EMBL" id="FOTC01000008">
    <property type="protein sequence ID" value="SFL56996.1"/>
    <property type="molecule type" value="Genomic_DNA"/>
</dbReference>
<evidence type="ECO:0000256" key="2">
    <source>
        <dbReference type="SAM" id="Phobius"/>
    </source>
</evidence>
<feature type="region of interest" description="Disordered" evidence="1">
    <location>
        <begin position="177"/>
        <end position="197"/>
    </location>
</feature>
<organism evidence="3 4">
    <name type="scientific">Halogranum rubrum</name>
    <dbReference type="NCBI Taxonomy" id="553466"/>
    <lineage>
        <taxon>Archaea</taxon>
        <taxon>Methanobacteriati</taxon>
        <taxon>Methanobacteriota</taxon>
        <taxon>Stenosarchaea group</taxon>
        <taxon>Halobacteria</taxon>
        <taxon>Halobacteriales</taxon>
        <taxon>Haloferacaceae</taxon>
    </lineage>
</organism>
<evidence type="ECO:0000313" key="3">
    <source>
        <dbReference type="EMBL" id="SFL56996.1"/>
    </source>
</evidence>
<sequence length="197" mass="22155">MLPWAHAGIGYLLWSVLTRYRERRPPSDLEAWVLLFGTQFPDLVDKPLAWTFGILPSGRSLGHSLFTLSGLFVVGYVVSKRWGRTNLVVAFGVGSFSHTFADTYRILLEERYASLGYLLWPILRTPGEDMQRSIIDHFRGTSFGVSFSIQLLLALVVALVWFRDGAPGLPTHFLLSNEATDTERSEESDTTEEESQG</sequence>
<gene>
    <name evidence="3" type="ORF">SAMN04487950_4260</name>
</gene>
<dbReference type="Proteomes" id="UP000199607">
    <property type="component" value="Unassembled WGS sequence"/>
</dbReference>
<dbReference type="GO" id="GO:0016787">
    <property type="term" value="F:hydrolase activity"/>
    <property type="evidence" value="ECO:0007669"/>
    <property type="project" value="UniProtKB-KW"/>
</dbReference>
<dbReference type="RefSeq" id="WP_177197732.1">
    <property type="nucleotide sequence ID" value="NZ_FOTC01000008.1"/>
</dbReference>
<evidence type="ECO:0000256" key="1">
    <source>
        <dbReference type="SAM" id="MobiDB-lite"/>
    </source>
</evidence>
<keyword evidence="2" id="KW-0812">Transmembrane</keyword>
<name>A0A1I4ITA2_9EURY</name>
<keyword evidence="2" id="KW-0472">Membrane</keyword>
<dbReference type="Pfam" id="PF04307">
    <property type="entry name" value="YdjM"/>
    <property type="match status" value="1"/>
</dbReference>
<feature type="transmembrane region" description="Helical" evidence="2">
    <location>
        <begin position="60"/>
        <end position="78"/>
    </location>
</feature>
<accession>A0A1I4ITA2</accession>
<reference evidence="4" key="1">
    <citation type="submission" date="2016-10" db="EMBL/GenBank/DDBJ databases">
        <authorList>
            <person name="Varghese N."/>
            <person name="Submissions S."/>
        </authorList>
    </citation>
    <scope>NUCLEOTIDE SEQUENCE [LARGE SCALE GENOMIC DNA]</scope>
    <source>
        <strain evidence="4">CGMCC 1.7738</strain>
    </source>
</reference>
<keyword evidence="4" id="KW-1185">Reference proteome</keyword>